<dbReference type="AlphaFoldDB" id="A0AA41UQV7"/>
<evidence type="ECO:0000256" key="3">
    <source>
        <dbReference type="ARBA" id="ARBA00022692"/>
    </source>
</evidence>
<evidence type="ECO:0000256" key="6">
    <source>
        <dbReference type="SAM" id="Phobius"/>
    </source>
</evidence>
<evidence type="ECO:0000313" key="8">
    <source>
        <dbReference type="Proteomes" id="UP001165427"/>
    </source>
</evidence>
<keyword evidence="3 6" id="KW-0812">Transmembrane</keyword>
<feature type="transmembrane region" description="Helical" evidence="6">
    <location>
        <begin position="195"/>
        <end position="222"/>
    </location>
</feature>
<organism evidence="7 8">
    <name type="scientific">Desulfatitalea alkaliphila</name>
    <dbReference type="NCBI Taxonomy" id="2929485"/>
    <lineage>
        <taxon>Bacteria</taxon>
        <taxon>Pseudomonadati</taxon>
        <taxon>Thermodesulfobacteriota</taxon>
        <taxon>Desulfobacteria</taxon>
        <taxon>Desulfobacterales</taxon>
        <taxon>Desulfosarcinaceae</taxon>
        <taxon>Desulfatitalea</taxon>
    </lineage>
</organism>
<dbReference type="PANTHER" id="PTHR21716">
    <property type="entry name" value="TRANSMEMBRANE PROTEIN"/>
    <property type="match status" value="1"/>
</dbReference>
<dbReference type="Proteomes" id="UP001165427">
    <property type="component" value="Unassembled WGS sequence"/>
</dbReference>
<comment type="caution">
    <text evidence="7">The sequence shown here is derived from an EMBL/GenBank/DDBJ whole genome shotgun (WGS) entry which is preliminary data.</text>
</comment>
<dbReference type="InterPro" id="IPR002549">
    <property type="entry name" value="AI-2E-like"/>
</dbReference>
<gene>
    <name evidence="7" type="ORF">MRX98_14285</name>
</gene>
<feature type="transmembrane region" description="Helical" evidence="6">
    <location>
        <begin position="254"/>
        <end position="272"/>
    </location>
</feature>
<feature type="transmembrane region" description="Helical" evidence="6">
    <location>
        <begin position="137"/>
        <end position="156"/>
    </location>
</feature>
<evidence type="ECO:0000256" key="4">
    <source>
        <dbReference type="ARBA" id="ARBA00022989"/>
    </source>
</evidence>
<dbReference type="EMBL" id="JALJRB010000017">
    <property type="protein sequence ID" value="MCJ8501748.1"/>
    <property type="molecule type" value="Genomic_DNA"/>
</dbReference>
<keyword evidence="5 6" id="KW-0472">Membrane</keyword>
<feature type="transmembrane region" description="Helical" evidence="6">
    <location>
        <begin position="55"/>
        <end position="76"/>
    </location>
</feature>
<dbReference type="PANTHER" id="PTHR21716:SF64">
    <property type="entry name" value="AI-2 TRANSPORT PROTEIN TQSA"/>
    <property type="match status" value="1"/>
</dbReference>
<accession>A0AA41UQV7</accession>
<dbReference type="GO" id="GO:0055085">
    <property type="term" value="P:transmembrane transport"/>
    <property type="evidence" value="ECO:0007669"/>
    <property type="project" value="TreeGrafter"/>
</dbReference>
<evidence type="ECO:0000256" key="2">
    <source>
        <dbReference type="ARBA" id="ARBA00009773"/>
    </source>
</evidence>
<dbReference type="Pfam" id="PF01594">
    <property type="entry name" value="AI-2E_transport"/>
    <property type="match status" value="1"/>
</dbReference>
<evidence type="ECO:0000256" key="1">
    <source>
        <dbReference type="ARBA" id="ARBA00004141"/>
    </source>
</evidence>
<comment type="similarity">
    <text evidence="2">Belongs to the autoinducer-2 exporter (AI-2E) (TC 2.A.86) family.</text>
</comment>
<name>A0AA41UQV7_9BACT</name>
<dbReference type="RefSeq" id="WP_246910822.1">
    <property type="nucleotide sequence ID" value="NZ_JALJRB010000017.1"/>
</dbReference>
<feature type="transmembrane region" description="Helical" evidence="6">
    <location>
        <begin position="228"/>
        <end position="247"/>
    </location>
</feature>
<proteinExistence type="inferred from homology"/>
<evidence type="ECO:0000256" key="5">
    <source>
        <dbReference type="ARBA" id="ARBA00023136"/>
    </source>
</evidence>
<evidence type="ECO:0000313" key="7">
    <source>
        <dbReference type="EMBL" id="MCJ8501748.1"/>
    </source>
</evidence>
<keyword evidence="4 6" id="KW-1133">Transmembrane helix</keyword>
<comment type="subcellular location">
    <subcellularLocation>
        <location evidence="1">Membrane</location>
        <topology evidence="1">Multi-pass membrane protein</topology>
    </subcellularLocation>
</comment>
<dbReference type="GO" id="GO:0016020">
    <property type="term" value="C:membrane"/>
    <property type="evidence" value="ECO:0007669"/>
    <property type="project" value="UniProtKB-SubCell"/>
</dbReference>
<sequence length="360" mass="38036">MRTSEVLLTLAAFVVVVAGMKAATVILVPFLLAAFIAIISAAPMFWLQRKGVPPFLSLFIVVVAMVVVITLLAALVGQSVSDFSRDLPAYQEKIAQQTKGTLAWLDGHGVDASALALDRIFDPGAAMRLAGTLLNSLGNVLTNGFLILMTVLFMLLEAASFPAKIKTIMGNPDASLARWEGFLNDVKRYVAIKTWVSLATGVIIALWLTVLGVDYALLWGLLAFGLNFVPNIGSIIAAVPPVLLALVQDGLAPALLTTGGFAAVNVIIGSVVEPRFMGRGLGLSTLVVFLSLLFWGWVLGPVGMLLSVPLTITAKIALDSRPDTRWLAILLGPEKIVRVGPPARGISGGTDGSVEDREVG</sequence>
<dbReference type="NCBIfam" id="NF008930">
    <property type="entry name" value="PRK12287.1"/>
    <property type="match status" value="1"/>
</dbReference>
<keyword evidence="8" id="KW-1185">Reference proteome</keyword>
<protein>
    <submittedName>
        <fullName evidence="7">AI-2E family transporter</fullName>
    </submittedName>
</protein>
<reference evidence="7" key="1">
    <citation type="submission" date="2022-04" db="EMBL/GenBank/DDBJ databases">
        <title>Desulfatitalea alkaliphila sp. nov., a novel anaerobic sulfate-reducing bacterium isolated from terrestrial mud volcano, Taman Peninsula, Russia.</title>
        <authorList>
            <person name="Khomyakova M.A."/>
            <person name="Merkel A.Y."/>
            <person name="Slobodkin A.I."/>
        </authorList>
    </citation>
    <scope>NUCLEOTIDE SEQUENCE</scope>
    <source>
        <strain evidence="7">M08but</strain>
    </source>
</reference>